<dbReference type="GO" id="GO:0003700">
    <property type="term" value="F:DNA-binding transcription factor activity"/>
    <property type="evidence" value="ECO:0007669"/>
    <property type="project" value="TreeGrafter"/>
</dbReference>
<accession>A0A4Y9L1D1</accession>
<dbReference type="GO" id="GO:0000976">
    <property type="term" value="F:transcription cis-regulatory region binding"/>
    <property type="evidence" value="ECO:0007669"/>
    <property type="project" value="TreeGrafter"/>
</dbReference>
<dbReference type="OrthoDB" id="8701707at2"/>
<dbReference type="PANTHER" id="PTHR30055">
    <property type="entry name" value="HTH-TYPE TRANSCRIPTIONAL REGULATOR RUTR"/>
    <property type="match status" value="1"/>
</dbReference>
<evidence type="ECO:0000313" key="6">
    <source>
        <dbReference type="EMBL" id="TFV37380.1"/>
    </source>
</evidence>
<evidence type="ECO:0000256" key="4">
    <source>
        <dbReference type="PROSITE-ProRule" id="PRU00335"/>
    </source>
</evidence>
<name>A0A4Y9L1D1_9BRAD</name>
<protein>
    <submittedName>
        <fullName evidence="6">TetR/AcrR family transcriptional regulator</fullName>
    </submittedName>
</protein>
<evidence type="ECO:0000313" key="7">
    <source>
        <dbReference type="Proteomes" id="UP000297966"/>
    </source>
</evidence>
<dbReference type="Pfam" id="PF00440">
    <property type="entry name" value="TetR_N"/>
    <property type="match status" value="1"/>
</dbReference>
<dbReference type="Proteomes" id="UP000297966">
    <property type="component" value="Unassembled WGS sequence"/>
</dbReference>
<keyword evidence="1" id="KW-0805">Transcription regulation</keyword>
<sequence>MMPRPSKFTEHQILDAAARIIANSGVPAATMSAIAHALGAPSGSIYHRFQSRDELLGRLWLGKMAAFQRGFSAALQHDDPDDAAIAASLFVPQWVRSDRTGARIAIMHRREEFVGGGWPPDMEREARRLGKELDVVLDDITGRLFGEVSPTLKRSTRFAIIDIPYAGVRPHISRGEAPPPEIDNLVRAAAIASIRATRDTYTEPTRT</sequence>
<keyword evidence="2 4" id="KW-0238">DNA-binding</keyword>
<reference evidence="6 7" key="1">
    <citation type="submission" date="2019-03" db="EMBL/GenBank/DDBJ databases">
        <title>Bradyrhizobium diversity isolated from nodules of Chamaecrista fasciculata.</title>
        <authorList>
            <person name="Klepa M.S."/>
            <person name="Urquiaga M.O."/>
            <person name="Hungria M."/>
            <person name="Delamuta J.R."/>
        </authorList>
    </citation>
    <scope>NUCLEOTIDE SEQUENCE [LARGE SCALE GENOMIC DNA]</scope>
    <source>
        <strain evidence="6 7">CNPSo 3448</strain>
    </source>
</reference>
<dbReference type="AlphaFoldDB" id="A0A4Y9L1D1"/>
<dbReference type="EMBL" id="SPQT01000052">
    <property type="protein sequence ID" value="TFV37380.1"/>
    <property type="molecule type" value="Genomic_DNA"/>
</dbReference>
<evidence type="ECO:0000256" key="2">
    <source>
        <dbReference type="ARBA" id="ARBA00023125"/>
    </source>
</evidence>
<dbReference type="PROSITE" id="PS50977">
    <property type="entry name" value="HTH_TETR_2"/>
    <property type="match status" value="1"/>
</dbReference>
<gene>
    <name evidence="6" type="ORF">E4K65_43890</name>
</gene>
<dbReference type="InterPro" id="IPR050109">
    <property type="entry name" value="HTH-type_TetR-like_transc_reg"/>
</dbReference>
<keyword evidence="7" id="KW-1185">Reference proteome</keyword>
<dbReference type="PANTHER" id="PTHR30055:SF234">
    <property type="entry name" value="HTH-TYPE TRANSCRIPTIONAL REGULATOR BETI"/>
    <property type="match status" value="1"/>
</dbReference>
<organism evidence="6 7">
    <name type="scientific">Bradyrhizobium niftali</name>
    <dbReference type="NCBI Taxonomy" id="2560055"/>
    <lineage>
        <taxon>Bacteria</taxon>
        <taxon>Pseudomonadati</taxon>
        <taxon>Pseudomonadota</taxon>
        <taxon>Alphaproteobacteria</taxon>
        <taxon>Hyphomicrobiales</taxon>
        <taxon>Nitrobacteraceae</taxon>
        <taxon>Bradyrhizobium</taxon>
    </lineage>
</organism>
<dbReference type="InterPro" id="IPR009057">
    <property type="entry name" value="Homeodomain-like_sf"/>
</dbReference>
<dbReference type="PRINTS" id="PR00455">
    <property type="entry name" value="HTHTETR"/>
</dbReference>
<evidence type="ECO:0000256" key="3">
    <source>
        <dbReference type="ARBA" id="ARBA00023163"/>
    </source>
</evidence>
<dbReference type="Gene3D" id="1.10.357.10">
    <property type="entry name" value="Tetracycline Repressor, domain 2"/>
    <property type="match status" value="1"/>
</dbReference>
<comment type="caution">
    <text evidence="6">The sequence shown here is derived from an EMBL/GenBank/DDBJ whole genome shotgun (WGS) entry which is preliminary data.</text>
</comment>
<dbReference type="SUPFAM" id="SSF46689">
    <property type="entry name" value="Homeodomain-like"/>
    <property type="match status" value="1"/>
</dbReference>
<keyword evidence="3" id="KW-0804">Transcription</keyword>
<proteinExistence type="predicted"/>
<evidence type="ECO:0000256" key="1">
    <source>
        <dbReference type="ARBA" id="ARBA00023015"/>
    </source>
</evidence>
<feature type="domain" description="HTH tetR-type" evidence="5">
    <location>
        <begin position="7"/>
        <end position="67"/>
    </location>
</feature>
<evidence type="ECO:0000259" key="5">
    <source>
        <dbReference type="PROSITE" id="PS50977"/>
    </source>
</evidence>
<dbReference type="InterPro" id="IPR001647">
    <property type="entry name" value="HTH_TetR"/>
</dbReference>
<feature type="DNA-binding region" description="H-T-H motif" evidence="4">
    <location>
        <begin position="30"/>
        <end position="49"/>
    </location>
</feature>